<dbReference type="PANTHER" id="PTHR12138">
    <property type="entry name" value="PRIMATE-EXPANDED PROTEIN FAMILY"/>
    <property type="match status" value="1"/>
</dbReference>
<dbReference type="GeneTree" id="ENSGT01120000271815"/>
<dbReference type="Proteomes" id="UP000008225">
    <property type="component" value="Chromosome 4"/>
</dbReference>
<dbReference type="Ensembl" id="ENSCJAT00000121154.1">
    <property type="protein sequence ID" value="ENSCJAP00000082921.1"/>
    <property type="gene ID" value="ENSCJAG00000081949.1"/>
</dbReference>
<dbReference type="OMA" id="GICYYAQ"/>
<dbReference type="AlphaFoldDB" id="A0A8I3WLC1"/>
<organism evidence="1 2">
    <name type="scientific">Callithrix jacchus</name>
    <name type="common">White-tufted-ear marmoset</name>
    <name type="synonym">Simia Jacchus</name>
    <dbReference type="NCBI Taxonomy" id="9483"/>
    <lineage>
        <taxon>Eukaryota</taxon>
        <taxon>Metazoa</taxon>
        <taxon>Chordata</taxon>
        <taxon>Craniata</taxon>
        <taxon>Vertebrata</taxon>
        <taxon>Euteleostomi</taxon>
        <taxon>Mammalia</taxon>
        <taxon>Eutheria</taxon>
        <taxon>Euarchontoglires</taxon>
        <taxon>Primates</taxon>
        <taxon>Haplorrhini</taxon>
        <taxon>Platyrrhini</taxon>
        <taxon>Cebidae</taxon>
        <taxon>Callitrichinae</taxon>
        <taxon>Callithrix</taxon>
        <taxon>Callithrix</taxon>
    </lineage>
</organism>
<evidence type="ECO:0000313" key="2">
    <source>
        <dbReference type="Proteomes" id="UP000008225"/>
    </source>
</evidence>
<dbReference type="PANTHER" id="PTHR12138:SF135">
    <property type="entry name" value="SAM DOMAIN-CONTAINING PROTEIN"/>
    <property type="match status" value="1"/>
</dbReference>
<protein>
    <submittedName>
        <fullName evidence="1">Uncharacterized protein</fullName>
    </submittedName>
</protein>
<reference evidence="1" key="2">
    <citation type="submission" date="2025-08" db="UniProtKB">
        <authorList>
            <consortium name="Ensembl"/>
        </authorList>
    </citation>
    <scope>IDENTIFICATION</scope>
</reference>
<proteinExistence type="predicted"/>
<reference evidence="1 2" key="1">
    <citation type="submission" date="2009-03" db="EMBL/GenBank/DDBJ databases">
        <authorList>
            <person name="Warren W."/>
            <person name="Ye L."/>
            <person name="Minx P."/>
            <person name="Worley K."/>
            <person name="Gibbs R."/>
            <person name="Wilson R.K."/>
        </authorList>
    </citation>
    <scope>NUCLEOTIDE SEQUENCE [LARGE SCALE GENOMIC DNA]</scope>
</reference>
<evidence type="ECO:0000313" key="1">
    <source>
        <dbReference type="Ensembl" id="ENSCJAP00000082921.1"/>
    </source>
</evidence>
<accession>A0A8I3WLC1</accession>
<keyword evidence="2" id="KW-1185">Reference proteome</keyword>
<reference evidence="1" key="3">
    <citation type="submission" date="2025-09" db="UniProtKB">
        <authorList>
            <consortium name="Ensembl"/>
        </authorList>
    </citation>
    <scope>IDENTIFICATION</scope>
</reference>
<name>A0A8I3WLC1_CALJA</name>
<sequence>MGFHCVDQAGLRLLTSSDPPTLASQSAGNTGMAGATTPRRPAIFFFFFLRRESCSVTQCSGAISAHCNLRLGSSDSSASASRVAGITGACHHAQLIFVFLVETGFHHGQDGLNLLTS</sequence>
<dbReference type="PRINTS" id="PR02045">
    <property type="entry name" value="F138DOMAIN"/>
</dbReference>